<dbReference type="EMBL" id="CP129683">
    <property type="protein sequence ID" value="XDS51361.1"/>
    <property type="molecule type" value="Genomic_DNA"/>
</dbReference>
<sequence length="357" mass="40407">MAMWPGALIVASGGVSGGMDHRVLTAVTAVGIISAGSGFMRSTGRNTSIGKEEVRMRIRTIKPQLFTDADLSSMGLFTRYLFVGLFCYCDDNGVGLDDEALICTQLFPHDFYEHPNEVRQQVHNALLQLSGKLPEDSGKLRKVFLERYWDGKHHVFYLVNWDKHQKISHPAKSEFLRPEEVQENVEIPRDGGLFPNDSGKLPEDSGKLPSGIRNKEGNKEGITSSSEIADAKSDEENPDAVALCDHLRQRIIDNGSKPPKVTKRWLTEARLLIETDRRPLQQAHALIDWCQQDSFWSPNIQSMPKFREKYDTLRLKAEQRGGQNPAEKKFDRNLDVVKQIYRRDHPDSRQLQLGGAR</sequence>
<evidence type="ECO:0000313" key="3">
    <source>
        <dbReference type="EMBL" id="XDS48292.1"/>
    </source>
</evidence>
<name>A0AB39UD97_9BIFI</name>
<proteinExistence type="predicted"/>
<accession>A0AB39UD97</accession>
<dbReference type="AlphaFoldDB" id="A0AB39UD97"/>
<organism evidence="2">
    <name type="scientific">Bifidobacterium fermentum</name>
    <dbReference type="NCBI Taxonomy" id="3059035"/>
    <lineage>
        <taxon>Bacteria</taxon>
        <taxon>Bacillati</taxon>
        <taxon>Actinomycetota</taxon>
        <taxon>Actinomycetes</taxon>
        <taxon>Bifidobacteriales</taxon>
        <taxon>Bifidobacteriaceae</taxon>
        <taxon>Bifidobacterium</taxon>
    </lineage>
</organism>
<evidence type="ECO:0000313" key="2">
    <source>
        <dbReference type="EMBL" id="XDS47003.1"/>
    </source>
</evidence>
<evidence type="ECO:0000256" key="1">
    <source>
        <dbReference type="SAM" id="MobiDB-lite"/>
    </source>
</evidence>
<dbReference type="EMBL" id="CP129682">
    <property type="protein sequence ID" value="XDS48292.1"/>
    <property type="molecule type" value="Genomic_DNA"/>
</dbReference>
<protein>
    <submittedName>
        <fullName evidence="2">Uncharacterized protein</fullName>
    </submittedName>
</protein>
<dbReference type="EMBL" id="CP129675">
    <property type="protein sequence ID" value="XDS47003.1"/>
    <property type="molecule type" value="Genomic_DNA"/>
</dbReference>
<gene>
    <name evidence="4" type="ORF">QN062_04105</name>
    <name evidence="3" type="ORF">QN216_08120</name>
    <name evidence="2" type="ORF">QN217_02345</name>
</gene>
<dbReference type="RefSeq" id="WP_369342324.1">
    <property type="nucleotide sequence ID" value="NZ_CP129675.1"/>
</dbReference>
<evidence type="ECO:0000313" key="4">
    <source>
        <dbReference type="EMBL" id="XDS51361.1"/>
    </source>
</evidence>
<reference evidence="2" key="1">
    <citation type="submission" date="2023-07" db="EMBL/GenBank/DDBJ databases">
        <title>Bifidobacterium aquikefiriaerophilum sp. nov. and Bifidobacterium eccum sp. nov., isolated from water kefir.</title>
        <authorList>
            <person name="Breselge S."/>
            <person name="Bellassi P."/>
            <person name="Barcenilla C."/>
            <person name="Alvarez-Ordonez A."/>
            <person name="Morelli L."/>
            <person name="Cotter P.D."/>
        </authorList>
    </citation>
    <scope>NUCLEOTIDE SEQUENCE</scope>
    <source>
        <strain evidence="4">WK012_4_13</strain>
        <strain evidence="3">WK013_4_14</strain>
        <strain evidence="2">WK048_4_13</strain>
    </source>
</reference>
<feature type="region of interest" description="Disordered" evidence="1">
    <location>
        <begin position="188"/>
        <end position="236"/>
    </location>
</feature>
<dbReference type="KEGG" id="bfk:QN062_04105"/>